<dbReference type="Proteomes" id="UP000298663">
    <property type="component" value="Unassembled WGS sequence"/>
</dbReference>
<reference evidence="1 2" key="2">
    <citation type="journal article" date="2019" name="G3 (Bethesda)">
        <title>Hybrid Assembly of the Genome of the Entomopathogenic Nematode Steinernema carpocapsae Identifies the X-Chromosome.</title>
        <authorList>
            <person name="Serra L."/>
            <person name="Macchietto M."/>
            <person name="Macias-Munoz A."/>
            <person name="McGill C.J."/>
            <person name="Rodriguez I.M."/>
            <person name="Rodriguez B."/>
            <person name="Murad R."/>
            <person name="Mortazavi A."/>
        </authorList>
    </citation>
    <scope>NUCLEOTIDE SEQUENCE [LARGE SCALE GENOMIC DNA]</scope>
    <source>
        <strain evidence="1 2">ALL</strain>
    </source>
</reference>
<gene>
    <name evidence="1" type="ORF">L596_007808</name>
</gene>
<accession>A0A4U5PB19</accession>
<dbReference type="OrthoDB" id="63267at2759"/>
<reference evidence="1 2" key="1">
    <citation type="journal article" date="2015" name="Genome Biol.">
        <title>Comparative genomics of Steinernema reveals deeply conserved gene regulatory networks.</title>
        <authorList>
            <person name="Dillman A.R."/>
            <person name="Macchietto M."/>
            <person name="Porter C.F."/>
            <person name="Rogers A."/>
            <person name="Williams B."/>
            <person name="Antoshechkin I."/>
            <person name="Lee M.M."/>
            <person name="Goodwin Z."/>
            <person name="Lu X."/>
            <person name="Lewis E.E."/>
            <person name="Goodrich-Blair H."/>
            <person name="Stock S.P."/>
            <person name="Adams B.J."/>
            <person name="Sternberg P.W."/>
            <person name="Mortazavi A."/>
        </authorList>
    </citation>
    <scope>NUCLEOTIDE SEQUENCE [LARGE SCALE GENOMIC DNA]</scope>
    <source>
        <strain evidence="1 2">ALL</strain>
    </source>
</reference>
<dbReference type="EMBL" id="AZBU02000002">
    <property type="protein sequence ID" value="TKR93331.1"/>
    <property type="molecule type" value="Genomic_DNA"/>
</dbReference>
<dbReference type="AlphaFoldDB" id="A0A4U5PB19"/>
<keyword evidence="2" id="KW-1185">Reference proteome</keyword>
<organism evidence="1 2">
    <name type="scientific">Steinernema carpocapsae</name>
    <name type="common">Entomopathogenic nematode</name>
    <dbReference type="NCBI Taxonomy" id="34508"/>
    <lineage>
        <taxon>Eukaryota</taxon>
        <taxon>Metazoa</taxon>
        <taxon>Ecdysozoa</taxon>
        <taxon>Nematoda</taxon>
        <taxon>Chromadorea</taxon>
        <taxon>Rhabditida</taxon>
        <taxon>Tylenchina</taxon>
        <taxon>Panagrolaimomorpha</taxon>
        <taxon>Strongyloidoidea</taxon>
        <taxon>Steinernematidae</taxon>
        <taxon>Steinernema</taxon>
    </lineage>
</organism>
<proteinExistence type="predicted"/>
<name>A0A4U5PB19_STECR</name>
<evidence type="ECO:0000313" key="2">
    <source>
        <dbReference type="Proteomes" id="UP000298663"/>
    </source>
</evidence>
<protein>
    <submittedName>
        <fullName evidence="1">Uncharacterized protein</fullName>
    </submittedName>
</protein>
<sequence length="162" mass="17895">MSCANCWIRSVATSMKNACGKMSTLLCSDAEDSSSSEKRTDYASFSPFGLRNACFAECFGQKRTLLFVCSRCKPTAAWELCKVARLAAVSPRFAPRNSPGCSNVSILAPLRTDINRGLGLNRERLDLIKSLKSRHEVIAIEVETYLEKVLESRRSSYPAVTT</sequence>
<evidence type="ECO:0000313" key="1">
    <source>
        <dbReference type="EMBL" id="TKR93331.1"/>
    </source>
</evidence>
<comment type="caution">
    <text evidence="1">The sequence shown here is derived from an EMBL/GenBank/DDBJ whole genome shotgun (WGS) entry which is preliminary data.</text>
</comment>